<dbReference type="GO" id="GO:0004359">
    <property type="term" value="F:glutaminase activity"/>
    <property type="evidence" value="ECO:0007669"/>
    <property type="project" value="InterPro"/>
</dbReference>
<proteinExistence type="inferred from homology"/>
<dbReference type="FunFam" id="3.40.50.620:FF:000106">
    <property type="entry name" value="Glutamine-dependent NAD(+) synthetase"/>
    <property type="match status" value="1"/>
</dbReference>
<feature type="binding site" evidence="7">
    <location>
        <position position="426"/>
    </location>
    <ligand>
        <name>deamido-NAD(+)</name>
        <dbReference type="ChEBI" id="CHEBI:58437"/>
        <note>ligand shared between two neighboring subunits</note>
    </ligand>
</feature>
<keyword evidence="12" id="KW-1185">Reference proteome</keyword>
<dbReference type="Gene3D" id="3.40.50.620">
    <property type="entry name" value="HUPs"/>
    <property type="match status" value="1"/>
</dbReference>
<evidence type="ECO:0000313" key="11">
    <source>
        <dbReference type="EMBL" id="SNZ12166.1"/>
    </source>
</evidence>
<evidence type="ECO:0000313" key="12">
    <source>
        <dbReference type="Proteomes" id="UP000218627"/>
    </source>
</evidence>
<evidence type="ECO:0000256" key="7">
    <source>
        <dbReference type="HAMAP-Rule" id="MF_02090"/>
    </source>
</evidence>
<organism evidence="11 12">
    <name type="scientific">Hydrogenobacter hydrogenophilus</name>
    <dbReference type="NCBI Taxonomy" id="35835"/>
    <lineage>
        <taxon>Bacteria</taxon>
        <taxon>Pseudomonadati</taxon>
        <taxon>Aquificota</taxon>
        <taxon>Aquificia</taxon>
        <taxon>Aquificales</taxon>
        <taxon>Aquificaceae</taxon>
        <taxon>Hydrogenobacter</taxon>
    </lineage>
</organism>
<dbReference type="NCBIfam" id="TIGR00552">
    <property type="entry name" value="nadE"/>
    <property type="match status" value="1"/>
</dbReference>
<dbReference type="InterPro" id="IPR003010">
    <property type="entry name" value="C-N_Hydrolase"/>
</dbReference>
<feature type="binding site" evidence="7">
    <location>
        <position position="118"/>
    </location>
    <ligand>
        <name>L-glutamine</name>
        <dbReference type="ChEBI" id="CHEBI:58359"/>
    </ligand>
</feature>
<dbReference type="InterPro" id="IPR022310">
    <property type="entry name" value="NAD/GMP_synthase"/>
</dbReference>
<dbReference type="Pfam" id="PF00795">
    <property type="entry name" value="CN_hydrolase"/>
    <property type="match status" value="1"/>
</dbReference>
<reference evidence="12" key="1">
    <citation type="submission" date="2017-09" db="EMBL/GenBank/DDBJ databases">
        <authorList>
            <person name="Varghese N."/>
            <person name="Submissions S."/>
        </authorList>
    </citation>
    <scope>NUCLEOTIDE SEQUENCE [LARGE SCALE GENOMIC DNA]</scope>
    <source>
        <strain evidence="12">DSM 2913</strain>
    </source>
</reference>
<gene>
    <name evidence="7" type="primary">nadE</name>
    <name evidence="11" type="ORF">SAMN06265353_0461</name>
</gene>
<evidence type="ECO:0000256" key="3">
    <source>
        <dbReference type="ARBA" id="ARBA00022598"/>
    </source>
</evidence>
<evidence type="ECO:0000256" key="9">
    <source>
        <dbReference type="RuleBase" id="RU003811"/>
    </source>
</evidence>
<dbReference type="SUPFAM" id="SSF52402">
    <property type="entry name" value="Adenine nucleotide alpha hydrolases-like"/>
    <property type="match status" value="1"/>
</dbReference>
<dbReference type="NCBIfam" id="NF010588">
    <property type="entry name" value="PRK13981.1"/>
    <property type="match status" value="1"/>
</dbReference>
<dbReference type="PROSITE" id="PS50263">
    <property type="entry name" value="CN_HYDROLASE"/>
    <property type="match status" value="1"/>
</dbReference>
<keyword evidence="6 7" id="KW-0520">NAD</keyword>
<dbReference type="Pfam" id="PF02540">
    <property type="entry name" value="NAD_synthase"/>
    <property type="match status" value="1"/>
</dbReference>
<evidence type="ECO:0000256" key="4">
    <source>
        <dbReference type="ARBA" id="ARBA00022741"/>
    </source>
</evidence>
<dbReference type="SUPFAM" id="SSF56317">
    <property type="entry name" value="Carbon-nitrogen hydrolase"/>
    <property type="match status" value="1"/>
</dbReference>
<name>A0A285NW93_9AQUI</name>
<dbReference type="GO" id="GO:0005524">
    <property type="term" value="F:ATP binding"/>
    <property type="evidence" value="ECO:0007669"/>
    <property type="project" value="UniProtKB-UniRule"/>
</dbReference>
<dbReference type="AlphaFoldDB" id="A0A285NW93"/>
<protein>
    <recommendedName>
        <fullName evidence="7 8">Glutamine-dependent NAD(+) synthetase</fullName>
        <ecNumber evidence="7 8">6.3.5.1</ecNumber>
    </recommendedName>
    <alternativeName>
        <fullName evidence="7 8">NAD(+) synthase [glutamine-hydrolyzing]</fullName>
    </alternativeName>
</protein>
<feature type="binding site" evidence="7">
    <location>
        <position position="421"/>
    </location>
    <ligand>
        <name>ATP</name>
        <dbReference type="ChEBI" id="CHEBI:30616"/>
    </ligand>
</feature>
<feature type="binding site" evidence="7">
    <location>
        <position position="181"/>
    </location>
    <ligand>
        <name>L-glutamine</name>
        <dbReference type="ChEBI" id="CHEBI:58359"/>
    </ligand>
</feature>
<feature type="active site" description="Proton acceptor; for glutaminase activity" evidence="7">
    <location>
        <position position="44"/>
    </location>
</feature>
<dbReference type="EMBL" id="OBEN01000001">
    <property type="protein sequence ID" value="SNZ12166.1"/>
    <property type="molecule type" value="Genomic_DNA"/>
</dbReference>
<sequence length="565" mass="64362">MEDHINITLAQIETTVGDLELNAKKILEVWDAVDENSHIVVFPELALSGYPPEDMLLRWDFLQECRRQLEFIVNASKKFKAVGIIGTPFYDGDLYNSAVVIKGGRMLCVYHKHFLPNYSVFDEKRYFKKGDEGVILELNGAKIGLSICEDIWYPDGVERTYALAGVHILVNINASPYHAGKYAYKEAFLKARAEDNLCYVVYVNMVGGQDELVFDGRSLVIDPTGLIYARAKAFEEDVLTVSFEPKKVSRKRLLDVRLREQKAHYHVISYPIEMSKRCPFYTPRVEKSPQGEEEIYTALKTGLKAYFTKNHFNKAVIGLSGGIDSSLTACLAVDALGKDKVVGVFMPSAFTSQESKEDVLELAENLGIELYEFPIDSIFKKFREVLKVDDFSVADENLQARIRANLLFYLSNKYGWLVLATSNKSEVSVGYTTIYGDMAGGFAPLKDIYKTLVYKLAFYRNSIKEDIPRRVFEKPPSAELRHGQTDQDTLPPYDLLDRILTLYIEEGLSQEEIVKKGMDVQTVKRVINMVKLAEYKRRQAPVGIKITQRAFGKDWRMPITNLWRE</sequence>
<comment type="catalytic activity">
    <reaction evidence="7 8">
        <text>deamido-NAD(+) + L-glutamine + ATP + H2O = L-glutamate + AMP + diphosphate + NAD(+) + H(+)</text>
        <dbReference type="Rhea" id="RHEA:24384"/>
        <dbReference type="ChEBI" id="CHEBI:15377"/>
        <dbReference type="ChEBI" id="CHEBI:15378"/>
        <dbReference type="ChEBI" id="CHEBI:29985"/>
        <dbReference type="ChEBI" id="CHEBI:30616"/>
        <dbReference type="ChEBI" id="CHEBI:33019"/>
        <dbReference type="ChEBI" id="CHEBI:57540"/>
        <dbReference type="ChEBI" id="CHEBI:58359"/>
        <dbReference type="ChEBI" id="CHEBI:58437"/>
        <dbReference type="ChEBI" id="CHEBI:456215"/>
        <dbReference type="EC" id="6.3.5.1"/>
    </reaction>
</comment>
<evidence type="ECO:0000256" key="2">
    <source>
        <dbReference type="ARBA" id="ARBA00007145"/>
    </source>
</evidence>
<dbReference type="Gene3D" id="3.60.110.10">
    <property type="entry name" value="Carbon-nitrogen hydrolase"/>
    <property type="match status" value="1"/>
</dbReference>
<dbReference type="InterPro" id="IPR014729">
    <property type="entry name" value="Rossmann-like_a/b/a_fold"/>
</dbReference>
<dbReference type="InterPro" id="IPR003694">
    <property type="entry name" value="NAD_synthase"/>
</dbReference>
<dbReference type="InterPro" id="IPR036526">
    <property type="entry name" value="C-N_Hydrolase_sf"/>
</dbReference>
<feature type="binding site" evidence="7">
    <location>
        <position position="536"/>
    </location>
    <ligand>
        <name>deamido-NAD(+)</name>
        <dbReference type="ChEBI" id="CHEBI:58437"/>
        <note>ligand shared between two neighboring subunits</note>
    </ligand>
</feature>
<dbReference type="PANTHER" id="PTHR23090">
    <property type="entry name" value="NH 3 /GLUTAMINE-DEPENDENT NAD + SYNTHETASE"/>
    <property type="match status" value="1"/>
</dbReference>
<keyword evidence="4 7" id="KW-0547">Nucleotide-binding</keyword>
<feature type="binding site" evidence="7">
    <location>
        <position position="397"/>
    </location>
    <ligand>
        <name>deamido-NAD(+)</name>
        <dbReference type="ChEBI" id="CHEBI:58437"/>
        <note>ligand shared between two neighboring subunits</note>
    </ligand>
</feature>
<feature type="active site" description="Nucleophile; for glutaminase activity" evidence="7">
    <location>
        <position position="148"/>
    </location>
</feature>
<dbReference type="CDD" id="cd00553">
    <property type="entry name" value="NAD_synthase"/>
    <property type="match status" value="1"/>
</dbReference>
<feature type="active site" description="For glutaminase activity" evidence="7">
    <location>
        <position position="112"/>
    </location>
</feature>
<keyword evidence="5 7" id="KW-0067">ATP-binding</keyword>
<dbReference type="HAMAP" id="MF_02090">
    <property type="entry name" value="NadE_glutamine_dep"/>
    <property type="match status" value="1"/>
</dbReference>
<dbReference type="PANTHER" id="PTHR23090:SF9">
    <property type="entry name" value="GLUTAMINE-DEPENDENT NAD(+) SYNTHETASE"/>
    <property type="match status" value="1"/>
</dbReference>
<dbReference type="GO" id="GO:0008795">
    <property type="term" value="F:NAD+ synthase activity"/>
    <property type="evidence" value="ECO:0007669"/>
    <property type="project" value="UniProtKB-UniRule"/>
</dbReference>
<dbReference type="RefSeq" id="WP_096600650.1">
    <property type="nucleotide sequence ID" value="NZ_OBEN01000001.1"/>
</dbReference>
<feature type="binding site" evidence="7">
    <location>
        <position position="175"/>
    </location>
    <ligand>
        <name>L-glutamine</name>
        <dbReference type="ChEBI" id="CHEBI:58359"/>
    </ligand>
</feature>
<dbReference type="UniPathway" id="UPA00253">
    <property type="reaction ID" value="UER00334"/>
</dbReference>
<evidence type="ECO:0000256" key="1">
    <source>
        <dbReference type="ARBA" id="ARBA00005188"/>
    </source>
</evidence>
<comment type="similarity">
    <text evidence="9">Belongs to the NAD synthetase family.</text>
</comment>
<dbReference type="PIRSF" id="PIRSF006630">
    <property type="entry name" value="NADS_GAT"/>
    <property type="match status" value="1"/>
</dbReference>
<dbReference type="GO" id="GO:0005737">
    <property type="term" value="C:cytoplasm"/>
    <property type="evidence" value="ECO:0007669"/>
    <property type="project" value="InterPro"/>
</dbReference>
<evidence type="ECO:0000259" key="10">
    <source>
        <dbReference type="PROSITE" id="PS50263"/>
    </source>
</evidence>
<dbReference type="GO" id="GO:0009435">
    <property type="term" value="P:NAD+ biosynthetic process"/>
    <property type="evidence" value="ECO:0007669"/>
    <property type="project" value="UniProtKB-UniRule"/>
</dbReference>
<comment type="caution">
    <text evidence="7">Lacks conserved residue(s) required for the propagation of feature annotation.</text>
</comment>
<comment type="function">
    <text evidence="7">Catalyzes the ATP-dependent amidation of deamido-NAD to form NAD. Uses L-glutamine as a nitrogen source.</text>
</comment>
<evidence type="ECO:0000256" key="5">
    <source>
        <dbReference type="ARBA" id="ARBA00022840"/>
    </source>
</evidence>
<dbReference type="CDD" id="cd07570">
    <property type="entry name" value="GAT_Gln-NAD-synth"/>
    <property type="match status" value="1"/>
</dbReference>
<dbReference type="Proteomes" id="UP000218627">
    <property type="component" value="Unassembled WGS sequence"/>
</dbReference>
<feature type="domain" description="CN hydrolase" evidence="10">
    <location>
        <begin position="5"/>
        <end position="245"/>
    </location>
</feature>
<evidence type="ECO:0000256" key="8">
    <source>
        <dbReference type="PIRNR" id="PIRNR006630"/>
    </source>
</evidence>
<keyword evidence="3 7" id="KW-0436">Ligase</keyword>
<dbReference type="GO" id="GO:0003952">
    <property type="term" value="F:NAD+ synthase (glutamine-hydrolyzing) activity"/>
    <property type="evidence" value="ECO:0007669"/>
    <property type="project" value="UniProtKB-UniRule"/>
</dbReference>
<evidence type="ECO:0000256" key="6">
    <source>
        <dbReference type="ARBA" id="ARBA00023027"/>
    </source>
</evidence>
<comment type="pathway">
    <text evidence="1 7 8">Cofactor biosynthesis; NAD(+) biosynthesis; NAD(+) from deamido-NAD(+) (L-Gln route): step 1/1.</text>
</comment>
<dbReference type="OrthoDB" id="9803818at2"/>
<comment type="similarity">
    <text evidence="2 7 8">In the C-terminal section; belongs to the NAD synthetase family.</text>
</comment>
<dbReference type="EC" id="6.3.5.1" evidence="7 8"/>
<feature type="binding site" evidence="7">
    <location>
        <begin position="318"/>
        <end position="325"/>
    </location>
    <ligand>
        <name>ATP</name>
        <dbReference type="ChEBI" id="CHEBI:30616"/>
    </ligand>
</feature>
<dbReference type="InterPro" id="IPR014445">
    <property type="entry name" value="Gln-dep_NAD_synthase"/>
</dbReference>
<accession>A0A285NW93</accession>